<organism evidence="1 2">
    <name type="scientific">Dreissena polymorpha</name>
    <name type="common">Zebra mussel</name>
    <name type="synonym">Mytilus polymorpha</name>
    <dbReference type="NCBI Taxonomy" id="45954"/>
    <lineage>
        <taxon>Eukaryota</taxon>
        <taxon>Metazoa</taxon>
        <taxon>Spiralia</taxon>
        <taxon>Lophotrochozoa</taxon>
        <taxon>Mollusca</taxon>
        <taxon>Bivalvia</taxon>
        <taxon>Autobranchia</taxon>
        <taxon>Heteroconchia</taxon>
        <taxon>Euheterodonta</taxon>
        <taxon>Imparidentia</taxon>
        <taxon>Neoheterodontei</taxon>
        <taxon>Myida</taxon>
        <taxon>Dreissenoidea</taxon>
        <taxon>Dreissenidae</taxon>
        <taxon>Dreissena</taxon>
    </lineage>
</organism>
<dbReference type="EMBL" id="JAIWYP010000013">
    <property type="protein sequence ID" value="KAH3722353.1"/>
    <property type="molecule type" value="Genomic_DNA"/>
</dbReference>
<accession>A0A9D4CFA2</accession>
<comment type="caution">
    <text evidence="1">The sequence shown here is derived from an EMBL/GenBank/DDBJ whole genome shotgun (WGS) entry which is preliminary data.</text>
</comment>
<name>A0A9D4CFA2_DREPO</name>
<keyword evidence="2" id="KW-1185">Reference proteome</keyword>
<dbReference type="AlphaFoldDB" id="A0A9D4CFA2"/>
<reference evidence="1" key="2">
    <citation type="submission" date="2020-11" db="EMBL/GenBank/DDBJ databases">
        <authorList>
            <person name="McCartney M.A."/>
            <person name="Auch B."/>
            <person name="Kono T."/>
            <person name="Mallez S."/>
            <person name="Becker A."/>
            <person name="Gohl D.M."/>
            <person name="Silverstein K.A.T."/>
            <person name="Koren S."/>
            <person name="Bechman K.B."/>
            <person name="Herman A."/>
            <person name="Abrahante J.E."/>
            <person name="Garbe J."/>
        </authorList>
    </citation>
    <scope>NUCLEOTIDE SEQUENCE</scope>
    <source>
        <strain evidence="1">Duluth1</strain>
        <tissue evidence="1">Whole animal</tissue>
    </source>
</reference>
<reference evidence="1" key="1">
    <citation type="journal article" date="2019" name="bioRxiv">
        <title>The Genome of the Zebra Mussel, Dreissena polymorpha: A Resource for Invasive Species Research.</title>
        <authorList>
            <person name="McCartney M.A."/>
            <person name="Auch B."/>
            <person name="Kono T."/>
            <person name="Mallez S."/>
            <person name="Zhang Y."/>
            <person name="Obille A."/>
            <person name="Becker A."/>
            <person name="Abrahante J.E."/>
            <person name="Garbe J."/>
            <person name="Badalamenti J.P."/>
            <person name="Herman A."/>
            <person name="Mangelson H."/>
            <person name="Liachko I."/>
            <person name="Sullivan S."/>
            <person name="Sone E.D."/>
            <person name="Koren S."/>
            <person name="Silverstein K.A.T."/>
            <person name="Beckman K.B."/>
            <person name="Gohl D.M."/>
        </authorList>
    </citation>
    <scope>NUCLEOTIDE SEQUENCE</scope>
    <source>
        <strain evidence="1">Duluth1</strain>
        <tissue evidence="1">Whole animal</tissue>
    </source>
</reference>
<dbReference type="PANTHER" id="PTHR46601">
    <property type="entry name" value="ULP_PROTEASE DOMAIN-CONTAINING PROTEIN"/>
    <property type="match status" value="1"/>
</dbReference>
<dbReference type="PANTHER" id="PTHR46601:SF1">
    <property type="entry name" value="ADF-H DOMAIN-CONTAINING PROTEIN"/>
    <property type="match status" value="1"/>
</dbReference>
<gene>
    <name evidence="1" type="ORF">DPMN_065311</name>
</gene>
<evidence type="ECO:0000313" key="1">
    <source>
        <dbReference type="EMBL" id="KAH3722353.1"/>
    </source>
</evidence>
<proteinExistence type="predicted"/>
<evidence type="ECO:0000313" key="2">
    <source>
        <dbReference type="Proteomes" id="UP000828390"/>
    </source>
</evidence>
<protein>
    <submittedName>
        <fullName evidence="1">Uncharacterized protein</fullName>
    </submittedName>
</protein>
<dbReference type="Proteomes" id="UP000828390">
    <property type="component" value="Unassembled WGS sequence"/>
</dbReference>
<sequence>MYGCDAQMNFFEAGHGKSACDGIGGTTKRMVDEASRQGKSLIQGADDLQLGPKHNYERHKILVVYVDKAKCEAKQELFSNLNIKPVKNTMKVHAIALCATDKVFKTRTTSCYCTTCITGRFCESWIEEKCEWVDVQSRSDIEMQEQQVTPVEVSENAVRNAKSADNNVIKVCENKMQEQQVILVEVSENAECNAKSAEDNVIKVGEKKKTVTKKIEQNMKQVTLYMD</sequence>